<organism evidence="2">
    <name type="scientific">marine sediment metagenome</name>
    <dbReference type="NCBI Taxonomy" id="412755"/>
    <lineage>
        <taxon>unclassified sequences</taxon>
        <taxon>metagenomes</taxon>
        <taxon>ecological metagenomes</taxon>
    </lineage>
</organism>
<keyword evidence="1" id="KW-0472">Membrane</keyword>
<keyword evidence="1" id="KW-1133">Transmembrane helix</keyword>
<proteinExistence type="predicted"/>
<name>A0A0F8Z564_9ZZZZ</name>
<evidence type="ECO:0000256" key="1">
    <source>
        <dbReference type="SAM" id="Phobius"/>
    </source>
</evidence>
<protein>
    <submittedName>
        <fullName evidence="2">Uncharacterized protein</fullName>
    </submittedName>
</protein>
<reference evidence="2" key="1">
    <citation type="journal article" date="2015" name="Nature">
        <title>Complex archaea that bridge the gap between prokaryotes and eukaryotes.</title>
        <authorList>
            <person name="Spang A."/>
            <person name="Saw J.H."/>
            <person name="Jorgensen S.L."/>
            <person name="Zaremba-Niedzwiedzka K."/>
            <person name="Martijn J."/>
            <person name="Lind A.E."/>
            <person name="van Eijk R."/>
            <person name="Schleper C."/>
            <person name="Guy L."/>
            <person name="Ettema T.J."/>
        </authorList>
    </citation>
    <scope>NUCLEOTIDE SEQUENCE</scope>
</reference>
<dbReference type="AlphaFoldDB" id="A0A0F8Z564"/>
<feature type="non-terminal residue" evidence="2">
    <location>
        <position position="1"/>
    </location>
</feature>
<evidence type="ECO:0000313" key="2">
    <source>
        <dbReference type="EMBL" id="KKK81155.1"/>
    </source>
</evidence>
<comment type="caution">
    <text evidence="2">The sequence shown here is derived from an EMBL/GenBank/DDBJ whole genome shotgun (WGS) entry which is preliminary data.</text>
</comment>
<keyword evidence="1" id="KW-0812">Transmembrane</keyword>
<sequence length="39" mass="4282">ALPGLVTVFIGASVLALGFVLYVFARSDRRQRWLHLAPA</sequence>
<feature type="transmembrane region" description="Helical" evidence="1">
    <location>
        <begin position="6"/>
        <end position="25"/>
    </location>
</feature>
<gene>
    <name evidence="2" type="ORF">LCGC14_2816330</name>
</gene>
<dbReference type="EMBL" id="LAZR01053249">
    <property type="protein sequence ID" value="KKK81155.1"/>
    <property type="molecule type" value="Genomic_DNA"/>
</dbReference>
<accession>A0A0F8Z564</accession>